<dbReference type="Proteomes" id="UP000688137">
    <property type="component" value="Unassembled WGS sequence"/>
</dbReference>
<reference evidence="1" key="1">
    <citation type="submission" date="2021-01" db="EMBL/GenBank/DDBJ databases">
        <authorList>
            <consortium name="Genoscope - CEA"/>
            <person name="William W."/>
        </authorList>
    </citation>
    <scope>NUCLEOTIDE SEQUENCE</scope>
</reference>
<evidence type="ECO:0000313" key="2">
    <source>
        <dbReference type="Proteomes" id="UP000688137"/>
    </source>
</evidence>
<accession>A0A8S1QLL4</accession>
<name>A0A8S1QLL4_PARPR</name>
<keyword evidence="2" id="KW-1185">Reference proteome</keyword>
<gene>
    <name evidence="1" type="ORF">PPRIM_AZ9-3.1.T1650011</name>
</gene>
<dbReference type="AlphaFoldDB" id="A0A8S1QLL4"/>
<proteinExistence type="predicted"/>
<evidence type="ECO:0000313" key="1">
    <source>
        <dbReference type="EMBL" id="CAD8115510.1"/>
    </source>
</evidence>
<protein>
    <submittedName>
        <fullName evidence="1">Uncharacterized protein</fullName>
    </submittedName>
</protein>
<dbReference type="EMBL" id="CAJJDM010000172">
    <property type="protein sequence ID" value="CAD8115510.1"/>
    <property type="molecule type" value="Genomic_DNA"/>
</dbReference>
<comment type="caution">
    <text evidence="1">The sequence shown here is derived from an EMBL/GenBank/DDBJ whole genome shotgun (WGS) entry which is preliminary data.</text>
</comment>
<sequence>MQLLYLQARGDIYELEESNQTQKPKAEIQSNFNGKEKENFFFCFNQGLRCLDSQLHGQVMRISFDQQRLKVFLSKSIQSQFFILSRTILFKGITIQQSQK</sequence>
<organism evidence="1 2">
    <name type="scientific">Paramecium primaurelia</name>
    <dbReference type="NCBI Taxonomy" id="5886"/>
    <lineage>
        <taxon>Eukaryota</taxon>
        <taxon>Sar</taxon>
        <taxon>Alveolata</taxon>
        <taxon>Ciliophora</taxon>
        <taxon>Intramacronucleata</taxon>
        <taxon>Oligohymenophorea</taxon>
        <taxon>Peniculida</taxon>
        <taxon>Parameciidae</taxon>
        <taxon>Paramecium</taxon>
    </lineage>
</organism>